<gene>
    <name evidence="4" type="ORF">BJ963_002185</name>
</gene>
<protein>
    <submittedName>
        <fullName evidence="4">DMSO/TMAO reductase YedYZ molybdopterin-dependent catalytic subunit</fullName>
    </submittedName>
</protein>
<name>A0A852SZI4_9MICO</name>
<feature type="transmembrane region" description="Helical" evidence="2">
    <location>
        <begin position="71"/>
        <end position="91"/>
    </location>
</feature>
<dbReference type="Proteomes" id="UP000589620">
    <property type="component" value="Unassembled WGS sequence"/>
</dbReference>
<keyword evidence="5" id="KW-1185">Reference proteome</keyword>
<sequence>MSAKKRIGTIALAALAGAVSGGVFLGAAELVALLTVRDASPIVAVGSFVIDIVPRWAKELAIELFGSNDKLFLLASLGVAVFVAAAVAGVLELWRRGVGVALFAVAGVAAVVATLTRAGASPFGFLPSAVGAVAGAIVLRLLIGRLRAWRGDTAGSDAAGVDRRRFLVLTSVAAAGALVAGVGSRLGSAATSSIAAVRSALRLPAPASRLTVPAGAELDVPGISPLFTPNTDFYRVDTALTVPSVDPATWRLTIDGMVEKRVELSFQDLVDMRPSEYGVTLTCVSNEVGGNLVGNARWLGVPVRDILALARPRRGADMVLSRSVDGFTASTPLDALTDDGRDAILAIGMNGEPLPLEHGFPVRMVVPGLYGYVSATKWLTELKVTTFAADQAYWTPRGYSAKAPIKLSSRIDTPRVDKPLSAGPTKIAGVAWAQTVGIRSVEVRIDGGDWQQAKLSTPINADTWVQWSLDWNATAGSHTLAVRATDRAGRVQEQKRTPIAPDGSTGWQQTLVRVA</sequence>
<dbReference type="Pfam" id="PF00174">
    <property type="entry name" value="Oxidored_molyb"/>
    <property type="match status" value="1"/>
</dbReference>
<evidence type="ECO:0000256" key="1">
    <source>
        <dbReference type="SAM" id="MobiDB-lite"/>
    </source>
</evidence>
<dbReference type="InterPro" id="IPR036374">
    <property type="entry name" value="OxRdtase_Mopterin-bd_sf"/>
</dbReference>
<dbReference type="Gene3D" id="2.60.40.650">
    <property type="match status" value="1"/>
</dbReference>
<dbReference type="EMBL" id="JACCBJ010000001">
    <property type="protein sequence ID" value="NYD74666.1"/>
    <property type="molecule type" value="Genomic_DNA"/>
</dbReference>
<keyword evidence="2" id="KW-0812">Transmembrane</keyword>
<feature type="transmembrane region" description="Helical" evidence="2">
    <location>
        <begin position="98"/>
        <end position="118"/>
    </location>
</feature>
<dbReference type="SUPFAM" id="SSF81296">
    <property type="entry name" value="E set domains"/>
    <property type="match status" value="1"/>
</dbReference>
<evidence type="ECO:0000256" key="2">
    <source>
        <dbReference type="SAM" id="Phobius"/>
    </source>
</evidence>
<accession>A0A852SZI4</accession>
<evidence type="ECO:0000313" key="5">
    <source>
        <dbReference type="Proteomes" id="UP000589620"/>
    </source>
</evidence>
<dbReference type="SUPFAM" id="SSF56524">
    <property type="entry name" value="Oxidoreductase molybdopterin-binding domain"/>
    <property type="match status" value="1"/>
</dbReference>
<dbReference type="RefSeq" id="WP_179456595.1">
    <property type="nucleotide sequence ID" value="NZ_BAAAPX010000001.1"/>
</dbReference>
<dbReference type="GO" id="GO:0006790">
    <property type="term" value="P:sulfur compound metabolic process"/>
    <property type="evidence" value="ECO:0007669"/>
    <property type="project" value="TreeGrafter"/>
</dbReference>
<dbReference type="Gene3D" id="3.90.420.10">
    <property type="entry name" value="Oxidoreductase, molybdopterin-binding domain"/>
    <property type="match status" value="1"/>
</dbReference>
<proteinExistence type="predicted"/>
<keyword evidence="2" id="KW-0472">Membrane</keyword>
<reference evidence="4 5" key="1">
    <citation type="submission" date="2020-07" db="EMBL/GenBank/DDBJ databases">
        <title>Sequencing the genomes of 1000 actinobacteria strains.</title>
        <authorList>
            <person name="Klenk H.-P."/>
        </authorList>
    </citation>
    <scope>NUCLEOTIDE SEQUENCE [LARGE SCALE GENOMIC DNA]</scope>
    <source>
        <strain evidence="4 5">DSM 23871</strain>
    </source>
</reference>
<dbReference type="GO" id="GO:0020037">
    <property type="term" value="F:heme binding"/>
    <property type="evidence" value="ECO:0007669"/>
    <property type="project" value="TreeGrafter"/>
</dbReference>
<feature type="transmembrane region" description="Helical" evidence="2">
    <location>
        <begin position="164"/>
        <end position="183"/>
    </location>
</feature>
<keyword evidence="2" id="KW-1133">Transmembrane helix</keyword>
<dbReference type="GO" id="GO:0008482">
    <property type="term" value="F:sulfite oxidase activity"/>
    <property type="evidence" value="ECO:0007669"/>
    <property type="project" value="TreeGrafter"/>
</dbReference>
<dbReference type="InterPro" id="IPR014756">
    <property type="entry name" value="Ig_E-set"/>
</dbReference>
<dbReference type="PANTHER" id="PTHR19372:SF7">
    <property type="entry name" value="SULFITE OXIDASE, MITOCHONDRIAL"/>
    <property type="match status" value="1"/>
</dbReference>
<evidence type="ECO:0000313" key="4">
    <source>
        <dbReference type="EMBL" id="NYD74666.1"/>
    </source>
</evidence>
<organism evidence="4 5">
    <name type="scientific">Leifsonia soli</name>
    <dbReference type="NCBI Taxonomy" id="582665"/>
    <lineage>
        <taxon>Bacteria</taxon>
        <taxon>Bacillati</taxon>
        <taxon>Actinomycetota</taxon>
        <taxon>Actinomycetes</taxon>
        <taxon>Micrococcales</taxon>
        <taxon>Microbacteriaceae</taxon>
        <taxon>Leifsonia</taxon>
    </lineage>
</organism>
<dbReference type="InterPro" id="IPR000572">
    <property type="entry name" value="OxRdtase_Mopterin-bd_dom"/>
</dbReference>
<dbReference type="Pfam" id="PF17957">
    <property type="entry name" value="Big_7"/>
    <property type="match status" value="1"/>
</dbReference>
<dbReference type="PANTHER" id="PTHR19372">
    <property type="entry name" value="SULFITE REDUCTASE"/>
    <property type="match status" value="1"/>
</dbReference>
<feature type="compositionally biased region" description="Basic and acidic residues" evidence="1">
    <location>
        <begin position="485"/>
        <end position="496"/>
    </location>
</feature>
<comment type="caution">
    <text evidence="4">The sequence shown here is derived from an EMBL/GenBank/DDBJ whole genome shotgun (WGS) entry which is preliminary data.</text>
</comment>
<dbReference type="AlphaFoldDB" id="A0A852SZI4"/>
<feature type="region of interest" description="Disordered" evidence="1">
    <location>
        <begin position="485"/>
        <end position="508"/>
    </location>
</feature>
<evidence type="ECO:0000259" key="3">
    <source>
        <dbReference type="Pfam" id="PF00174"/>
    </source>
</evidence>
<feature type="transmembrane region" description="Helical" evidence="2">
    <location>
        <begin position="124"/>
        <end position="143"/>
    </location>
</feature>
<dbReference type="GO" id="GO:0043546">
    <property type="term" value="F:molybdopterin cofactor binding"/>
    <property type="evidence" value="ECO:0007669"/>
    <property type="project" value="TreeGrafter"/>
</dbReference>
<feature type="domain" description="Oxidoreductase molybdopterin-binding" evidence="3">
    <location>
        <begin position="240"/>
        <end position="391"/>
    </location>
</feature>